<evidence type="ECO:0000259" key="8">
    <source>
        <dbReference type="Pfam" id="PF01379"/>
    </source>
</evidence>
<dbReference type="NCBIfam" id="TIGR00212">
    <property type="entry name" value="hemC"/>
    <property type="match status" value="1"/>
</dbReference>
<dbReference type="InterPro" id="IPR022419">
    <property type="entry name" value="Porphobilin_deaminase_cofac_BS"/>
</dbReference>
<dbReference type="Pfam" id="PF01379">
    <property type="entry name" value="Porphobil_deam"/>
    <property type="match status" value="1"/>
</dbReference>
<dbReference type="InterPro" id="IPR022418">
    <property type="entry name" value="Porphobilinogen_deaminase_C"/>
</dbReference>
<feature type="region of interest" description="Disordered" evidence="7">
    <location>
        <begin position="377"/>
        <end position="424"/>
    </location>
</feature>
<dbReference type="Gene3D" id="3.40.190.10">
    <property type="entry name" value="Periplasmic binding protein-like II"/>
    <property type="match status" value="2"/>
</dbReference>
<feature type="domain" description="Porphobilinogen deaminase N-terminal" evidence="8">
    <location>
        <begin position="33"/>
        <end position="235"/>
    </location>
</feature>
<organism evidence="10 11">
    <name type="scientific">Oerskovia gallyi</name>
    <dbReference type="NCBI Taxonomy" id="2762226"/>
    <lineage>
        <taxon>Bacteria</taxon>
        <taxon>Bacillati</taxon>
        <taxon>Actinomycetota</taxon>
        <taxon>Actinomycetes</taxon>
        <taxon>Micrococcales</taxon>
        <taxon>Cellulomonadaceae</taxon>
        <taxon>Oerskovia</taxon>
    </lineage>
</organism>
<dbReference type="InterPro" id="IPR000860">
    <property type="entry name" value="HemC"/>
</dbReference>
<protein>
    <recommendedName>
        <fullName evidence="6">Porphobilinogen deaminase</fullName>
        <shortName evidence="6">PBG</shortName>
        <ecNumber evidence="6">2.5.1.61</ecNumber>
    </recommendedName>
    <alternativeName>
        <fullName evidence="6">Hydroxymethylbilane synthase</fullName>
        <shortName evidence="6">HMBS</shortName>
    </alternativeName>
    <alternativeName>
        <fullName evidence="6">Pre-uroporphyrinogen synthase</fullName>
    </alternativeName>
</protein>
<evidence type="ECO:0000256" key="6">
    <source>
        <dbReference type="HAMAP-Rule" id="MF_00260"/>
    </source>
</evidence>
<dbReference type="EC" id="2.5.1.61" evidence="6"/>
<dbReference type="PRINTS" id="PR00151">
    <property type="entry name" value="PORPHBDMNASE"/>
</dbReference>
<dbReference type="PROSITE" id="PS00533">
    <property type="entry name" value="PORPHOBILINOGEN_DEAM"/>
    <property type="match status" value="1"/>
</dbReference>
<feature type="domain" description="Porphobilinogen deaminase C-terminal" evidence="9">
    <location>
        <begin position="270"/>
        <end position="319"/>
    </location>
</feature>
<comment type="caution">
    <text evidence="10">The sequence shown here is derived from an EMBL/GenBank/DDBJ whole genome shotgun (WGS) entry which is preliminary data.</text>
</comment>
<dbReference type="Gene3D" id="3.30.160.40">
    <property type="entry name" value="Porphobilinogen deaminase, C-terminal domain"/>
    <property type="match status" value="1"/>
</dbReference>
<proteinExistence type="inferred from homology"/>
<feature type="modified residue" description="S-(dipyrrolylmethanemethyl)cysteine" evidence="6">
    <location>
        <position position="286"/>
    </location>
</feature>
<reference evidence="10 11" key="1">
    <citation type="submission" date="2020-08" db="EMBL/GenBank/DDBJ databases">
        <title>A Genomic Blueprint of the Chicken Gut Microbiome.</title>
        <authorList>
            <person name="Gilroy R."/>
            <person name="Ravi A."/>
            <person name="Getino M."/>
            <person name="Pursley I."/>
            <person name="Horton D.L."/>
            <person name="Alikhan N.-F."/>
            <person name="Baker D."/>
            <person name="Gharbi K."/>
            <person name="Hall N."/>
            <person name="Watson M."/>
            <person name="Adriaenssens E.M."/>
            <person name="Foster-Nyarko E."/>
            <person name="Jarju S."/>
            <person name="Secka A."/>
            <person name="Antonio M."/>
            <person name="Oren A."/>
            <person name="Chaudhuri R."/>
            <person name="La Ragione R.M."/>
            <person name="Hildebrand F."/>
            <person name="Pallen M.J."/>
        </authorList>
    </citation>
    <scope>NUCLEOTIDE SEQUENCE [LARGE SCALE GENOMIC DNA]</scope>
    <source>
        <strain evidence="10 11">Sa2CUA8</strain>
    </source>
</reference>
<dbReference type="InterPro" id="IPR036803">
    <property type="entry name" value="Porphobilinogen_deaminase_C_sf"/>
</dbReference>
<dbReference type="EMBL" id="JACSQE010000005">
    <property type="protein sequence ID" value="MBD7998460.1"/>
    <property type="molecule type" value="Genomic_DNA"/>
</dbReference>
<dbReference type="Proteomes" id="UP000633601">
    <property type="component" value="Unassembled WGS sequence"/>
</dbReference>
<evidence type="ECO:0000256" key="3">
    <source>
        <dbReference type="ARBA" id="ARBA00022679"/>
    </source>
</evidence>
<comment type="miscellaneous">
    <text evidence="6">The porphobilinogen subunits are added to the dipyrromethane group.</text>
</comment>
<evidence type="ECO:0000259" key="9">
    <source>
        <dbReference type="Pfam" id="PF03900"/>
    </source>
</evidence>
<comment type="catalytic activity">
    <reaction evidence="5 6">
        <text>4 porphobilinogen + H2O = hydroxymethylbilane + 4 NH4(+)</text>
        <dbReference type="Rhea" id="RHEA:13185"/>
        <dbReference type="ChEBI" id="CHEBI:15377"/>
        <dbReference type="ChEBI" id="CHEBI:28938"/>
        <dbReference type="ChEBI" id="CHEBI:57845"/>
        <dbReference type="ChEBI" id="CHEBI:58126"/>
        <dbReference type="EC" id="2.5.1.61"/>
    </reaction>
</comment>
<evidence type="ECO:0000256" key="1">
    <source>
        <dbReference type="ARBA" id="ARBA00002869"/>
    </source>
</evidence>
<dbReference type="SUPFAM" id="SSF54782">
    <property type="entry name" value="Porphobilinogen deaminase (hydroxymethylbilane synthase), C-terminal domain"/>
    <property type="match status" value="1"/>
</dbReference>
<dbReference type="SUPFAM" id="SSF53850">
    <property type="entry name" value="Periplasmic binding protein-like II"/>
    <property type="match status" value="1"/>
</dbReference>
<evidence type="ECO:0000256" key="4">
    <source>
        <dbReference type="ARBA" id="ARBA00023244"/>
    </source>
</evidence>
<keyword evidence="3 6" id="KW-0808">Transferase</keyword>
<evidence type="ECO:0000313" key="10">
    <source>
        <dbReference type="EMBL" id="MBD7998460.1"/>
    </source>
</evidence>
<comment type="function">
    <text evidence="1 6">Tetrapolymerization of the monopyrrole PBG into the hydroxymethylbilane pre-uroporphyrinogen in several discrete steps.</text>
</comment>
<evidence type="ECO:0000313" key="11">
    <source>
        <dbReference type="Proteomes" id="UP000633601"/>
    </source>
</evidence>
<name>A0ABR8V188_9CELL</name>
<sequence length="424" mass="43400">MSLGGQFPGNPHRTGWCAFRHHRPAEDTGSVSIRVGTRGSALATTQTGLVARRIETLTGRPVEIVRVRTEGDVRTGSLAQMGGTGVFVTALREALLDGRCDVAVHSLKDLPTGAAEGLTLVTPERENPRDVLCARNGWTLESLPRGAKVGTGSPRRAAQLLAVRPDLDVLDIRGNVDTRLARALGPDADLDAVVLAYAGLSRLGRLDAVSEVIDVRVMAPAPGQGALGVEVRTADLSPLSSFDLRPDGATDRPLDLADVVAGLDHLPTRLAVLAERALLARLEAGCAAPVGAHAVVEDDEIRLSAVVARLDGGQVLTHSARVALPSPAGVAGRAAGAGGPSAEGRDVTDALARGLGVQVADALLAAGAAELAPLRATGPGGGSLPQAEAPALWAPGTAPSDDAHGSDDEPTVGGTDAPVRSERR</sequence>
<evidence type="ECO:0000256" key="5">
    <source>
        <dbReference type="ARBA" id="ARBA00048169"/>
    </source>
</evidence>
<comment type="subunit">
    <text evidence="6">Monomer.</text>
</comment>
<comment type="cofactor">
    <cofactor evidence="6">
        <name>dipyrromethane</name>
        <dbReference type="ChEBI" id="CHEBI:60342"/>
    </cofactor>
    <text evidence="6">Binds 1 dipyrromethane group covalently.</text>
</comment>
<evidence type="ECO:0000256" key="7">
    <source>
        <dbReference type="SAM" id="MobiDB-lite"/>
    </source>
</evidence>
<dbReference type="PANTHER" id="PTHR11557:SF0">
    <property type="entry name" value="PORPHOBILINOGEN DEAMINASE"/>
    <property type="match status" value="1"/>
</dbReference>
<dbReference type="InterPro" id="IPR022417">
    <property type="entry name" value="Porphobilin_deaminase_N"/>
</dbReference>
<comment type="similarity">
    <text evidence="2 6">Belongs to the HMBS family.</text>
</comment>
<keyword evidence="4 6" id="KW-0627">Porphyrin biosynthesis</keyword>
<gene>
    <name evidence="6 10" type="primary">hemC</name>
    <name evidence="10" type="ORF">H9640_07845</name>
</gene>
<accession>A0ABR8V188</accession>
<dbReference type="Pfam" id="PF03900">
    <property type="entry name" value="Porphobil_deamC"/>
    <property type="match status" value="1"/>
</dbReference>
<evidence type="ECO:0000256" key="2">
    <source>
        <dbReference type="ARBA" id="ARBA00005638"/>
    </source>
</evidence>
<dbReference type="HAMAP" id="MF_00260">
    <property type="entry name" value="Porphobil_deam"/>
    <property type="match status" value="1"/>
</dbReference>
<dbReference type="GO" id="GO:0004418">
    <property type="term" value="F:hydroxymethylbilane synthase activity"/>
    <property type="evidence" value="ECO:0007669"/>
    <property type="project" value="UniProtKB-EC"/>
</dbReference>
<dbReference type="PANTHER" id="PTHR11557">
    <property type="entry name" value="PORPHOBILINOGEN DEAMINASE"/>
    <property type="match status" value="1"/>
</dbReference>
<keyword evidence="11" id="KW-1185">Reference proteome</keyword>